<keyword evidence="3 8" id="KW-0540">Nuclease</keyword>
<keyword evidence="11" id="KW-1185">Reference proteome</keyword>
<feature type="binding site" evidence="8">
    <location>
        <position position="62"/>
    </location>
    <ligand>
        <name>Zn(2+)</name>
        <dbReference type="ChEBI" id="CHEBI:29105"/>
        <label>1</label>
        <note>catalytic</note>
    </ligand>
</feature>
<name>A0A1G6H840_9BACT</name>
<dbReference type="NCBIfam" id="TIGR02651">
    <property type="entry name" value="RNase_Z"/>
    <property type="match status" value="1"/>
</dbReference>
<dbReference type="STRING" id="1640674.SAMN05216323_100750"/>
<comment type="cofactor">
    <cofactor evidence="8">
        <name>Zn(2+)</name>
        <dbReference type="ChEBI" id="CHEBI:29105"/>
    </cofactor>
    <text evidence="8">Binds 2 Zn(2+) ions.</text>
</comment>
<keyword evidence="2 8" id="KW-0819">tRNA processing</keyword>
<evidence type="ECO:0000256" key="2">
    <source>
        <dbReference type="ARBA" id="ARBA00022694"/>
    </source>
</evidence>
<dbReference type="GO" id="GO:0008270">
    <property type="term" value="F:zinc ion binding"/>
    <property type="evidence" value="ECO:0007669"/>
    <property type="project" value="UniProtKB-UniRule"/>
</dbReference>
<feature type="binding site" evidence="8">
    <location>
        <position position="270"/>
    </location>
    <ligand>
        <name>Zn(2+)</name>
        <dbReference type="ChEBI" id="CHEBI:29105"/>
        <label>2</label>
        <note>catalytic</note>
    </ligand>
</feature>
<feature type="active site" description="Proton acceptor" evidence="8">
    <location>
        <position position="66"/>
    </location>
</feature>
<evidence type="ECO:0000256" key="7">
    <source>
        <dbReference type="ARBA" id="ARBA00022833"/>
    </source>
</evidence>
<feature type="binding site" evidence="8">
    <location>
        <position position="142"/>
    </location>
    <ligand>
        <name>Zn(2+)</name>
        <dbReference type="ChEBI" id="CHEBI:29105"/>
        <label>1</label>
        <note>catalytic</note>
    </ligand>
</feature>
<dbReference type="EC" id="3.1.26.11" evidence="8"/>
<dbReference type="AlphaFoldDB" id="A0A1G6H840"/>
<dbReference type="InterPro" id="IPR036866">
    <property type="entry name" value="RibonucZ/Hydroxyglut_hydro"/>
</dbReference>
<feature type="binding site" evidence="8">
    <location>
        <position position="64"/>
    </location>
    <ligand>
        <name>Zn(2+)</name>
        <dbReference type="ChEBI" id="CHEBI:29105"/>
        <label>1</label>
        <note>catalytic</note>
    </ligand>
</feature>
<dbReference type="Gene3D" id="3.60.15.10">
    <property type="entry name" value="Ribonuclease Z/Hydroxyacylglutathione hydrolase-like"/>
    <property type="match status" value="1"/>
</dbReference>
<feature type="binding site" evidence="8">
    <location>
        <position position="212"/>
    </location>
    <ligand>
        <name>Zn(2+)</name>
        <dbReference type="ChEBI" id="CHEBI:29105"/>
        <label>1</label>
        <note>catalytic</note>
    </ligand>
</feature>
<comment type="catalytic activity">
    <reaction evidence="8">
        <text>Endonucleolytic cleavage of RNA, removing extra 3' nucleotides from tRNA precursor, generating 3' termini of tRNAs. A 3'-hydroxy group is left at the tRNA terminus and a 5'-phosphoryl group is left at the trailer molecule.</text>
        <dbReference type="EC" id="3.1.26.11"/>
    </reaction>
</comment>
<dbReference type="GO" id="GO:0042781">
    <property type="term" value="F:3'-tRNA processing endoribonuclease activity"/>
    <property type="evidence" value="ECO:0007669"/>
    <property type="project" value="UniProtKB-UniRule"/>
</dbReference>
<dbReference type="EMBL" id="FMYP01000007">
    <property type="protein sequence ID" value="SDB89616.1"/>
    <property type="molecule type" value="Genomic_DNA"/>
</dbReference>
<dbReference type="CDD" id="cd07717">
    <property type="entry name" value="RNaseZ_ZiPD-like_MBL-fold"/>
    <property type="match status" value="1"/>
</dbReference>
<dbReference type="RefSeq" id="WP_092435740.1">
    <property type="nucleotide sequence ID" value="NZ_FMYP01000007.1"/>
</dbReference>
<evidence type="ECO:0000256" key="3">
    <source>
        <dbReference type="ARBA" id="ARBA00022722"/>
    </source>
</evidence>
<feature type="binding site" evidence="8">
    <location>
        <position position="212"/>
    </location>
    <ligand>
        <name>Zn(2+)</name>
        <dbReference type="ChEBI" id="CHEBI:29105"/>
        <label>2</label>
        <note>catalytic</note>
    </ligand>
</feature>
<dbReference type="Pfam" id="PF12706">
    <property type="entry name" value="Lactamase_B_2"/>
    <property type="match status" value="1"/>
</dbReference>
<dbReference type="NCBIfam" id="NF000801">
    <property type="entry name" value="PRK00055.1-3"/>
    <property type="match status" value="1"/>
</dbReference>
<dbReference type="OrthoDB" id="9800940at2"/>
<evidence type="ECO:0000256" key="1">
    <source>
        <dbReference type="ARBA" id="ARBA00011738"/>
    </source>
</evidence>
<dbReference type="PANTHER" id="PTHR46018:SF2">
    <property type="entry name" value="ZINC PHOSPHODIESTERASE ELAC PROTEIN 1"/>
    <property type="match status" value="1"/>
</dbReference>
<comment type="function">
    <text evidence="8">Zinc phosphodiesterase, which displays some tRNA 3'-processing endonuclease activity. Probably involved in tRNA maturation, by removing a 3'-trailer from precursor tRNA.</text>
</comment>
<dbReference type="InterPro" id="IPR001279">
    <property type="entry name" value="Metallo-B-lactamas"/>
</dbReference>
<evidence type="ECO:0000313" key="10">
    <source>
        <dbReference type="EMBL" id="SDB89616.1"/>
    </source>
</evidence>
<protein>
    <recommendedName>
        <fullName evidence="8">Ribonuclease Z</fullName>
        <shortName evidence="8">RNase Z</shortName>
        <ecNumber evidence="8">3.1.26.11</ecNumber>
    </recommendedName>
    <alternativeName>
        <fullName evidence="8">tRNA 3 endonuclease</fullName>
    </alternativeName>
    <alternativeName>
        <fullName evidence="8">tRNase Z</fullName>
    </alternativeName>
</protein>
<keyword evidence="5 8" id="KW-0255">Endonuclease</keyword>
<comment type="similarity">
    <text evidence="8">Belongs to the RNase Z family.</text>
</comment>
<evidence type="ECO:0000256" key="5">
    <source>
        <dbReference type="ARBA" id="ARBA00022759"/>
    </source>
</evidence>
<evidence type="ECO:0000256" key="8">
    <source>
        <dbReference type="HAMAP-Rule" id="MF_01818"/>
    </source>
</evidence>
<dbReference type="SUPFAM" id="SSF56281">
    <property type="entry name" value="Metallo-hydrolase/oxidoreductase"/>
    <property type="match status" value="1"/>
</dbReference>
<dbReference type="Pfam" id="PF23023">
    <property type="entry name" value="Anti-Pycsar_Apyc1"/>
    <property type="match status" value="1"/>
</dbReference>
<proteinExistence type="inferred from homology"/>
<organism evidence="10 11">
    <name type="scientific">Williamwhitmania taraxaci</name>
    <dbReference type="NCBI Taxonomy" id="1640674"/>
    <lineage>
        <taxon>Bacteria</taxon>
        <taxon>Pseudomonadati</taxon>
        <taxon>Bacteroidota</taxon>
        <taxon>Bacteroidia</taxon>
        <taxon>Bacteroidales</taxon>
        <taxon>Williamwhitmaniaceae</taxon>
        <taxon>Williamwhitmania</taxon>
    </lineage>
</organism>
<feature type="binding site" evidence="8">
    <location>
        <position position="67"/>
    </location>
    <ligand>
        <name>Zn(2+)</name>
        <dbReference type="ChEBI" id="CHEBI:29105"/>
        <label>2</label>
        <note>catalytic</note>
    </ligand>
</feature>
<accession>A0A1G6H840</accession>
<dbReference type="HAMAP" id="MF_01818">
    <property type="entry name" value="RNase_Z_BN"/>
    <property type="match status" value="1"/>
</dbReference>
<gene>
    <name evidence="8" type="primary">rnz</name>
    <name evidence="10" type="ORF">SAMN05216323_100750</name>
</gene>
<comment type="subunit">
    <text evidence="1 8">Homodimer.</text>
</comment>
<dbReference type="Proteomes" id="UP000199452">
    <property type="component" value="Unassembled WGS sequence"/>
</dbReference>
<evidence type="ECO:0000256" key="4">
    <source>
        <dbReference type="ARBA" id="ARBA00022723"/>
    </source>
</evidence>
<keyword evidence="6 8" id="KW-0378">Hydrolase</keyword>
<evidence type="ECO:0000313" key="11">
    <source>
        <dbReference type="Proteomes" id="UP000199452"/>
    </source>
</evidence>
<keyword evidence="4 8" id="KW-0479">Metal-binding</keyword>
<dbReference type="PANTHER" id="PTHR46018">
    <property type="entry name" value="ZINC PHOSPHODIESTERASE ELAC PROTEIN 1"/>
    <property type="match status" value="1"/>
</dbReference>
<feature type="binding site" evidence="8">
    <location>
        <position position="66"/>
    </location>
    <ligand>
        <name>Zn(2+)</name>
        <dbReference type="ChEBI" id="CHEBI:29105"/>
        <label>2</label>
        <note>catalytic</note>
    </ligand>
</feature>
<dbReference type="InterPro" id="IPR013471">
    <property type="entry name" value="RNase_Z/BN"/>
</dbReference>
<evidence type="ECO:0000259" key="9">
    <source>
        <dbReference type="Pfam" id="PF12706"/>
    </source>
</evidence>
<feature type="domain" description="Metallo-beta-lactamase" evidence="9">
    <location>
        <begin position="206"/>
        <end position="271"/>
    </location>
</feature>
<sequence length="309" mass="34767">MKFSLTILGTSSALPTSSRFPTAHVLNIHERFFLVDCGEGTQMQLRRMGISIASINHIFISHLHGDHVFGLFGLISTLDLLGRKEDLHIYSYFQLEEILQSHLSFFGTDLGYKIIVHSIDTRKFQQIYSDKGVEVYSIPLDHRIPTCGFLFREREPSLNIHKEFISQFGIPLSWITRIKNGEDYLTEDGTLIRNSALTYKPYFPRSYAFCSDTAFNPSIAKWVEGVDLLYHEATFTEELAGLAKKTGHSTAAQAAQIAKLAGAKKLLLGHFSSRYKDCSIHLSEASAVFEPVIAVKEGDIFDLPMGNRL</sequence>
<reference evidence="10 11" key="1">
    <citation type="submission" date="2016-09" db="EMBL/GenBank/DDBJ databases">
        <authorList>
            <person name="Capua I."/>
            <person name="De Benedictis P."/>
            <person name="Joannis T."/>
            <person name="Lombin L.H."/>
            <person name="Cattoli G."/>
        </authorList>
    </citation>
    <scope>NUCLEOTIDE SEQUENCE [LARGE SCALE GENOMIC DNA]</scope>
    <source>
        <strain evidence="10 11">A7P-90m</strain>
    </source>
</reference>
<keyword evidence="7 8" id="KW-0862">Zinc</keyword>
<evidence type="ECO:0000256" key="6">
    <source>
        <dbReference type="ARBA" id="ARBA00022801"/>
    </source>
</evidence>